<feature type="transmembrane region" description="Helical" evidence="7">
    <location>
        <begin position="366"/>
        <end position="388"/>
    </location>
</feature>
<reference evidence="8" key="1">
    <citation type="submission" date="2021-03" db="EMBL/GenBank/DDBJ databases">
        <authorList>
            <person name="So Y."/>
        </authorList>
    </citation>
    <scope>NUCLEOTIDE SEQUENCE</scope>
    <source>
        <strain evidence="8">SG15</strain>
    </source>
</reference>
<feature type="transmembrane region" description="Helical" evidence="7">
    <location>
        <begin position="288"/>
        <end position="308"/>
    </location>
</feature>
<evidence type="ECO:0000256" key="7">
    <source>
        <dbReference type="SAM" id="Phobius"/>
    </source>
</evidence>
<feature type="transmembrane region" description="Helical" evidence="7">
    <location>
        <begin position="207"/>
        <end position="229"/>
    </location>
</feature>
<evidence type="ECO:0000313" key="9">
    <source>
        <dbReference type="Proteomes" id="UP000677537"/>
    </source>
</evidence>
<sequence length="450" mass="45402">MAAPGLDRAAPPRPPLRGGHAAPGTDGPGRTAGAPVLIGRLLRPGLLRYALAFAEQGLTSLLSLGVTLWLIRRGTAEQLGSYVFWANLVLVAGTLVAAFTSVHLYRLPPGPGGRWQSERAILSANLLLAALSGLAAAALVSVLGPPLGIWTAVLLVPGTVLGLHARSLAASRGALGLSAAVSAVAFLAVAAVLAAESALGDPPSVPLLLAANGLAQGLAGAAVILRLAGKGAADFGAGARRRWRAMARRSGWALLAGAANETFTRLYIFLVAAWFGPVALAGLAAAQAMLRPATLLAGAFGAAARAPLAARRHEGDARGFWRLLAIGATGPALVTLLLGAGMALLWPFVAQHVFGGRYEGLDGVVLLWAVVMAISCFWMAGLSALHVLGRLRALAAAETGGALTAAAAMPLLLHLLGPPGALPAIALGGVVQVSLMARGVRRGLAAAGAR</sequence>
<evidence type="ECO:0000256" key="3">
    <source>
        <dbReference type="ARBA" id="ARBA00022692"/>
    </source>
</evidence>
<dbReference type="GO" id="GO:0005886">
    <property type="term" value="C:plasma membrane"/>
    <property type="evidence" value="ECO:0007669"/>
    <property type="project" value="UniProtKB-SubCell"/>
</dbReference>
<dbReference type="AlphaFoldDB" id="A0A940MY76"/>
<protein>
    <recommendedName>
        <fullName evidence="10">Polysaccharide biosynthesis protein</fullName>
    </recommendedName>
</protein>
<dbReference type="RefSeq" id="WP_209372355.1">
    <property type="nucleotide sequence ID" value="NZ_JAGIZA010000004.1"/>
</dbReference>
<feature type="region of interest" description="Disordered" evidence="6">
    <location>
        <begin position="1"/>
        <end position="30"/>
    </location>
</feature>
<organism evidence="8 9">
    <name type="scientific">Roseomonas indoligenes</name>
    <dbReference type="NCBI Taxonomy" id="2820811"/>
    <lineage>
        <taxon>Bacteria</taxon>
        <taxon>Pseudomonadati</taxon>
        <taxon>Pseudomonadota</taxon>
        <taxon>Alphaproteobacteria</taxon>
        <taxon>Acetobacterales</taxon>
        <taxon>Roseomonadaceae</taxon>
        <taxon>Roseomonas</taxon>
    </lineage>
</organism>
<accession>A0A940MY76</accession>
<evidence type="ECO:0000256" key="1">
    <source>
        <dbReference type="ARBA" id="ARBA00004651"/>
    </source>
</evidence>
<feature type="transmembrane region" description="Helical" evidence="7">
    <location>
        <begin position="320"/>
        <end position="346"/>
    </location>
</feature>
<evidence type="ECO:0000313" key="8">
    <source>
        <dbReference type="EMBL" id="MBP0492631.1"/>
    </source>
</evidence>
<evidence type="ECO:0000256" key="4">
    <source>
        <dbReference type="ARBA" id="ARBA00022989"/>
    </source>
</evidence>
<evidence type="ECO:0000256" key="5">
    <source>
        <dbReference type="ARBA" id="ARBA00023136"/>
    </source>
</evidence>
<comment type="caution">
    <text evidence="8">The sequence shown here is derived from an EMBL/GenBank/DDBJ whole genome shotgun (WGS) entry which is preliminary data.</text>
</comment>
<name>A0A940MY76_9PROT</name>
<feature type="transmembrane region" description="Helical" evidence="7">
    <location>
        <begin position="421"/>
        <end position="440"/>
    </location>
</feature>
<keyword evidence="9" id="KW-1185">Reference proteome</keyword>
<keyword evidence="2" id="KW-1003">Cell membrane</keyword>
<feature type="transmembrane region" description="Helical" evidence="7">
    <location>
        <begin position="175"/>
        <end position="195"/>
    </location>
</feature>
<feature type="transmembrane region" description="Helical" evidence="7">
    <location>
        <begin position="120"/>
        <end position="141"/>
    </location>
</feature>
<comment type="subcellular location">
    <subcellularLocation>
        <location evidence="1">Cell membrane</location>
        <topology evidence="1">Multi-pass membrane protein</topology>
    </subcellularLocation>
</comment>
<keyword evidence="5 7" id="KW-0472">Membrane</keyword>
<feature type="transmembrane region" description="Helical" evidence="7">
    <location>
        <begin position="83"/>
        <end position="108"/>
    </location>
</feature>
<evidence type="ECO:0000256" key="6">
    <source>
        <dbReference type="SAM" id="MobiDB-lite"/>
    </source>
</evidence>
<proteinExistence type="predicted"/>
<dbReference type="PANTHER" id="PTHR30250:SF11">
    <property type="entry name" value="O-ANTIGEN TRANSPORTER-RELATED"/>
    <property type="match status" value="1"/>
</dbReference>
<keyword evidence="3 7" id="KW-0812">Transmembrane</keyword>
<evidence type="ECO:0000256" key="2">
    <source>
        <dbReference type="ARBA" id="ARBA00022475"/>
    </source>
</evidence>
<dbReference type="Proteomes" id="UP000677537">
    <property type="component" value="Unassembled WGS sequence"/>
</dbReference>
<gene>
    <name evidence="8" type="ORF">J5Y10_07555</name>
</gene>
<dbReference type="InterPro" id="IPR050833">
    <property type="entry name" value="Poly_Biosynth_Transport"/>
</dbReference>
<dbReference type="PANTHER" id="PTHR30250">
    <property type="entry name" value="PST FAMILY PREDICTED COLANIC ACID TRANSPORTER"/>
    <property type="match status" value="1"/>
</dbReference>
<dbReference type="EMBL" id="JAGIZA010000004">
    <property type="protein sequence ID" value="MBP0492631.1"/>
    <property type="molecule type" value="Genomic_DNA"/>
</dbReference>
<feature type="transmembrane region" description="Helical" evidence="7">
    <location>
        <begin position="395"/>
        <end position="415"/>
    </location>
</feature>
<feature type="transmembrane region" description="Helical" evidence="7">
    <location>
        <begin position="49"/>
        <end position="71"/>
    </location>
</feature>
<evidence type="ECO:0008006" key="10">
    <source>
        <dbReference type="Google" id="ProtNLM"/>
    </source>
</evidence>
<keyword evidence="4 7" id="KW-1133">Transmembrane helix</keyword>